<protein>
    <submittedName>
        <fullName evidence="1">HAD-superfamily hydrolase</fullName>
    </submittedName>
</protein>
<dbReference type="PANTHER" id="PTHR43481:SF4">
    <property type="entry name" value="GLYCEROL-1-PHOSPHATE PHOSPHOHYDROLASE 1-RELATED"/>
    <property type="match status" value="1"/>
</dbReference>
<proteinExistence type="predicted"/>
<dbReference type="InterPro" id="IPR051806">
    <property type="entry name" value="HAD-like_SPP"/>
</dbReference>
<dbReference type="SUPFAM" id="SSF56784">
    <property type="entry name" value="HAD-like"/>
    <property type="match status" value="1"/>
</dbReference>
<organism evidence="1 2">
    <name type="scientific">Bifidobacterium boum</name>
    <dbReference type="NCBI Taxonomy" id="78343"/>
    <lineage>
        <taxon>Bacteria</taxon>
        <taxon>Bacillati</taxon>
        <taxon>Actinomycetota</taxon>
        <taxon>Actinomycetes</taxon>
        <taxon>Bifidobacteriales</taxon>
        <taxon>Bifidobacteriaceae</taxon>
        <taxon>Bifidobacterium</taxon>
    </lineage>
</organism>
<dbReference type="Proteomes" id="UP000029093">
    <property type="component" value="Unassembled WGS sequence"/>
</dbReference>
<dbReference type="InterPro" id="IPR023214">
    <property type="entry name" value="HAD_sf"/>
</dbReference>
<keyword evidence="1" id="KW-0378">Hydrolase</keyword>
<dbReference type="PANTHER" id="PTHR43481">
    <property type="entry name" value="FRUCTOSE-1-PHOSPHATE PHOSPHATASE"/>
    <property type="match status" value="1"/>
</dbReference>
<dbReference type="RefSeq" id="WP_051616858.1">
    <property type="nucleotide sequence ID" value="NZ_JALEKM010000003.1"/>
</dbReference>
<keyword evidence="2" id="KW-1185">Reference proteome</keyword>
<dbReference type="GeneID" id="303203474"/>
<dbReference type="Gene3D" id="3.40.50.1000">
    <property type="entry name" value="HAD superfamily/HAD-like"/>
    <property type="match status" value="1"/>
</dbReference>
<dbReference type="SFLD" id="SFLDS00003">
    <property type="entry name" value="Haloacid_Dehalogenase"/>
    <property type="match status" value="1"/>
</dbReference>
<dbReference type="AlphaFoldDB" id="A0A086ZQK8"/>
<dbReference type="GO" id="GO:0050308">
    <property type="term" value="F:sugar-phosphatase activity"/>
    <property type="evidence" value="ECO:0007669"/>
    <property type="project" value="TreeGrafter"/>
</dbReference>
<dbReference type="SFLD" id="SFLDG01129">
    <property type="entry name" value="C1.5:_HAD__Beta-PGM__Phosphata"/>
    <property type="match status" value="1"/>
</dbReference>
<sequence>MLQAVFWDMDGTLIDSEPYWHESELRLAAAHGGYWDEDLAWQGSGTPVPQVARQMIERGTALTVEEISQGMVDYVAQQEHLRMPWILGVLDVLRSLAAARIPSVLVTTSPRNLAQNLIDQAPDGVFVGYICGDDDVAKKPDPEPYLAAGKLLGIEPDMMPYCVAVEDSMSGLRSAAGSGATTIAQTGYMRADTSHGPQFASIRGYEGITAETFDQFVRQRAAGESGDGASATRR</sequence>
<dbReference type="Gene3D" id="1.10.150.240">
    <property type="entry name" value="Putative phosphatase, domain 2"/>
    <property type="match status" value="1"/>
</dbReference>
<name>A0A086ZQK8_9BIFI</name>
<accession>A0A086ZQK8</accession>
<evidence type="ECO:0000313" key="1">
    <source>
        <dbReference type="EMBL" id="KFI48808.1"/>
    </source>
</evidence>
<dbReference type="EMBL" id="JGYQ01000006">
    <property type="protein sequence ID" value="KFI48808.1"/>
    <property type="molecule type" value="Genomic_DNA"/>
</dbReference>
<dbReference type="CDD" id="cd07505">
    <property type="entry name" value="HAD_BPGM-like"/>
    <property type="match status" value="1"/>
</dbReference>
<comment type="caution">
    <text evidence="1">The sequence shown here is derived from an EMBL/GenBank/DDBJ whole genome shotgun (WGS) entry which is preliminary data.</text>
</comment>
<reference evidence="1 2" key="1">
    <citation type="submission" date="2014-03" db="EMBL/GenBank/DDBJ databases">
        <title>Genomics of Bifidobacteria.</title>
        <authorList>
            <person name="Ventura M."/>
            <person name="Milani C."/>
            <person name="Lugli G.A."/>
        </authorList>
    </citation>
    <scope>NUCLEOTIDE SEQUENCE [LARGE SCALE GENOMIC DNA]</scope>
    <source>
        <strain evidence="1 2">LMG 10736</strain>
    </source>
</reference>
<dbReference type="InterPro" id="IPR023198">
    <property type="entry name" value="PGP-like_dom2"/>
</dbReference>
<dbReference type="InterPro" id="IPR036412">
    <property type="entry name" value="HAD-like_sf"/>
</dbReference>
<gene>
    <name evidence="1" type="ORF">BBOU_0270</name>
</gene>
<dbReference type="Pfam" id="PF00702">
    <property type="entry name" value="Hydrolase"/>
    <property type="match status" value="1"/>
</dbReference>
<dbReference type="OrthoDB" id="9797743at2"/>
<evidence type="ECO:0000313" key="2">
    <source>
        <dbReference type="Proteomes" id="UP000029093"/>
    </source>
</evidence>